<evidence type="ECO:0000256" key="1">
    <source>
        <dbReference type="SAM" id="MobiDB-lite"/>
    </source>
</evidence>
<gene>
    <name evidence="2" type="ORF">KP509_38G039400</name>
</gene>
<evidence type="ECO:0000313" key="2">
    <source>
        <dbReference type="EMBL" id="KAH7278397.1"/>
    </source>
</evidence>
<organism evidence="2 3">
    <name type="scientific">Ceratopteris richardii</name>
    <name type="common">Triangle waterfern</name>
    <dbReference type="NCBI Taxonomy" id="49495"/>
    <lineage>
        <taxon>Eukaryota</taxon>
        <taxon>Viridiplantae</taxon>
        <taxon>Streptophyta</taxon>
        <taxon>Embryophyta</taxon>
        <taxon>Tracheophyta</taxon>
        <taxon>Polypodiopsida</taxon>
        <taxon>Polypodiidae</taxon>
        <taxon>Polypodiales</taxon>
        <taxon>Pteridineae</taxon>
        <taxon>Pteridaceae</taxon>
        <taxon>Parkerioideae</taxon>
        <taxon>Ceratopteris</taxon>
    </lineage>
</organism>
<keyword evidence="3" id="KW-1185">Reference proteome</keyword>
<dbReference type="Proteomes" id="UP000825935">
    <property type="component" value="Chromosome 38"/>
</dbReference>
<protein>
    <submittedName>
        <fullName evidence="2">Uncharacterized protein</fullName>
    </submittedName>
</protein>
<dbReference type="AlphaFoldDB" id="A0A8T2Q349"/>
<feature type="compositionally biased region" description="Acidic residues" evidence="1">
    <location>
        <begin position="340"/>
        <end position="355"/>
    </location>
</feature>
<comment type="caution">
    <text evidence="2">The sequence shown here is derived from an EMBL/GenBank/DDBJ whole genome shotgun (WGS) entry which is preliminary data.</text>
</comment>
<sequence length="541" mass="61113">MVALTMTMNMQTDPSDPDLGLMYQLACVSTSAAEDFSPLNDHANPINSCANSSKDSDHYRLNPCNRRPRSLRVSCFDIDDISINITRKIHSDSQVISRIRAASDMEDGRVEVSGVPFKWEEAPGRPIKSSSAEQLIPYRPRTLQLPPKLQRCCNQYSPLRYESLDVQGPLIIKSELSSQWRSRSLLKLESNGQVSQTFCKSMLNTASCTSNGAPHKHMCRSWSGPASVVIKGMSSDHWKDQCAHQLVFNHRFFFDRNSSRVLIDCINYKESLPTVDLFDDKQNLFSTEALSILTEELDSENEDLESSSTASSSWHRLLSFRESENSILASWPKSSTAKSDDDDDDDDDDDGEQDEGGFHHSFSIMSSGKNSHKADDDDPVVDRSSSSPSIWYAKFSSDEEDIPTVERAKKLQLTVQPFIKLRKTIWKKVTSKFKRAKNSNHQLASTIWSPTLATYLYNQQEEERQRRSECESDLVKQAAKPGTSNRFPEMKYSANGDGFSEFGSNRLHINPDYYLPRSFKSHSMNSYHKYSDAESLACSSA</sequence>
<dbReference type="OrthoDB" id="1934555at2759"/>
<accession>A0A8T2Q349</accession>
<name>A0A8T2Q349_CERRI</name>
<proteinExistence type="predicted"/>
<reference evidence="2" key="1">
    <citation type="submission" date="2021-08" db="EMBL/GenBank/DDBJ databases">
        <title>WGS assembly of Ceratopteris richardii.</title>
        <authorList>
            <person name="Marchant D.B."/>
            <person name="Chen G."/>
            <person name="Jenkins J."/>
            <person name="Shu S."/>
            <person name="Leebens-Mack J."/>
            <person name="Grimwood J."/>
            <person name="Schmutz J."/>
            <person name="Soltis P."/>
            <person name="Soltis D."/>
            <person name="Chen Z.-H."/>
        </authorList>
    </citation>
    <scope>NUCLEOTIDE SEQUENCE</scope>
    <source>
        <strain evidence="2">Whitten #5841</strain>
        <tissue evidence="2">Leaf</tissue>
    </source>
</reference>
<evidence type="ECO:0000313" key="3">
    <source>
        <dbReference type="Proteomes" id="UP000825935"/>
    </source>
</evidence>
<feature type="region of interest" description="Disordered" evidence="1">
    <location>
        <begin position="466"/>
        <end position="490"/>
    </location>
</feature>
<feature type="region of interest" description="Disordered" evidence="1">
    <location>
        <begin position="331"/>
        <end position="386"/>
    </location>
</feature>
<dbReference type="EMBL" id="CM035443">
    <property type="protein sequence ID" value="KAH7278397.1"/>
    <property type="molecule type" value="Genomic_DNA"/>
</dbReference>